<name>F5SZG6_9GAMM</name>
<keyword evidence="2" id="KW-1185">Reference proteome</keyword>
<comment type="caution">
    <text evidence="1">The sequence shown here is derived from an EMBL/GenBank/DDBJ whole genome shotgun (WGS) entry which is preliminary data.</text>
</comment>
<dbReference type="eggNOG" id="ENOG502ZHIM">
    <property type="taxonomic scope" value="Bacteria"/>
</dbReference>
<dbReference type="AlphaFoldDB" id="F5SZG6"/>
<evidence type="ECO:0000313" key="2">
    <source>
        <dbReference type="Proteomes" id="UP000003544"/>
    </source>
</evidence>
<accession>F5SZG6</accession>
<sequence length="272" mass="30367">MSQEAKIKSQENVMPEISPLFDEFGRCLPTSLNEPAHQKTRRYFLIDKPDINYSASYERLNKAFSISGVISQAQYESRVRAILADIADDELMKPILNGVMVPFILPKAIYDDIGKAMESTFLPAVQSAFNSVFPEYDFKNHSPKSLDGQLSVASGSRHQQVLEKMADEVVVGVYFPCLLEYSVPAAIERTATLPEQFSLAGGFDTSAAFVSMPDLLLRKEGYPPLLWLSGLASTEENVAYHFEAYGYDLTFNRRVHLGQVAEYWASGLTVIN</sequence>
<dbReference type="STRING" id="1026882.MAMP_01641"/>
<reference evidence="1 2" key="1">
    <citation type="journal article" date="2011" name="J. Bacteriol.">
        <title>Draft genome sequence of Methylophaga aminisulfidivorans MP T.</title>
        <authorList>
            <person name="Han G.H."/>
            <person name="Kim W."/>
            <person name="Chun J."/>
            <person name="Kim S.W."/>
        </authorList>
    </citation>
    <scope>NUCLEOTIDE SEQUENCE [LARGE SCALE GENOMIC DNA]</scope>
    <source>
        <strain evidence="2">MP(T)</strain>
    </source>
</reference>
<evidence type="ECO:0000313" key="1">
    <source>
        <dbReference type="EMBL" id="EGL54724.1"/>
    </source>
</evidence>
<gene>
    <name evidence="1" type="ORF">MAMP_01641</name>
</gene>
<proteinExistence type="predicted"/>
<protein>
    <submittedName>
        <fullName evidence="1">Uncharacterized protein</fullName>
    </submittedName>
</protein>
<dbReference type="EMBL" id="AFIG01000001">
    <property type="protein sequence ID" value="EGL54724.1"/>
    <property type="molecule type" value="Genomic_DNA"/>
</dbReference>
<organism evidence="1 2">
    <name type="scientific">Methylophaga aminisulfidivorans MP</name>
    <dbReference type="NCBI Taxonomy" id="1026882"/>
    <lineage>
        <taxon>Bacteria</taxon>
        <taxon>Pseudomonadati</taxon>
        <taxon>Pseudomonadota</taxon>
        <taxon>Gammaproteobacteria</taxon>
        <taxon>Thiotrichales</taxon>
        <taxon>Piscirickettsiaceae</taxon>
        <taxon>Methylophaga</taxon>
    </lineage>
</organism>
<dbReference type="Proteomes" id="UP000003544">
    <property type="component" value="Unassembled WGS sequence"/>
</dbReference>